<keyword evidence="19" id="KW-1185">Reference proteome</keyword>
<comment type="function">
    <text evidence="15">Involved in the recovery of exogenous heme iron. Extracts iron from heme while preserving the protoporphyrin ring intact.</text>
</comment>
<comment type="catalytic activity">
    <reaction evidence="12">
        <text>heme b + 2 H(+) = protoporphyrin IX + Fe(2+)</text>
        <dbReference type="Rhea" id="RHEA:22584"/>
        <dbReference type="ChEBI" id="CHEBI:15378"/>
        <dbReference type="ChEBI" id="CHEBI:29033"/>
        <dbReference type="ChEBI" id="CHEBI:57306"/>
        <dbReference type="ChEBI" id="CHEBI:60344"/>
        <dbReference type="EC" id="4.98.1.1"/>
    </reaction>
    <physiologicalReaction direction="left-to-right" evidence="12">
        <dbReference type="Rhea" id="RHEA:22585"/>
    </physiologicalReaction>
</comment>
<dbReference type="PANTHER" id="PTHR30521:SF4">
    <property type="entry name" value="DEFERROCHELATASE"/>
    <property type="match status" value="1"/>
</dbReference>
<sequence length="425" mass="45640">MSKAEIPGGAAAHQLTRRSLLLGTATGTLGAMLGAGPATAAALGAAGAPPDNEIVDLSTAHAFYGSAEQAGIMTPQQRYVLYMTFDLTSNDRADLQVLLARWSAAIALLMQGRTVGQVEPTRANSVGADTGEALSLGPASLTVTVGLGPNIFTDAYGLADKRPARLRDLKQLPSDSLQPDLTGGDLSLQACADDPQVAYHAIRDLARIAKDIGAASTRWAVLGFGRASAGKGQSTPRNLLGYRDGTRNIKAAEDFDHHVWVKDGPAWQRHGSYQVVRKIQMHIENWDTDRVSDQNAVFGRHKESGAPLTGQKEFDTPDFHKRDSEGQLLIPATAHIRLAAHENNGGLKILRRSYNYTDGINRYGLLDAGLLFICYQNDPAHFEALQTKLGASDALNEYIAHIGSAIFFVPPAPRPGHYIAEQLFT</sequence>
<dbReference type="InterPro" id="IPR006313">
    <property type="entry name" value="EfeB/EfeN"/>
</dbReference>
<dbReference type="GO" id="GO:0004601">
    <property type="term" value="F:peroxidase activity"/>
    <property type="evidence" value="ECO:0007669"/>
    <property type="project" value="UniProtKB-KW"/>
</dbReference>
<evidence type="ECO:0000256" key="15">
    <source>
        <dbReference type="RuleBase" id="RU365017"/>
    </source>
</evidence>
<evidence type="ECO:0000256" key="13">
    <source>
        <dbReference type="PIRSR" id="PIRSR606313-1"/>
    </source>
</evidence>
<dbReference type="RefSeq" id="WP_088601999.1">
    <property type="nucleotide sequence ID" value="NZ_NJIH01000002.1"/>
</dbReference>
<dbReference type="InterPro" id="IPR011008">
    <property type="entry name" value="Dimeric_a/b-barrel"/>
</dbReference>
<dbReference type="GO" id="GO:0046872">
    <property type="term" value="F:metal ion binding"/>
    <property type="evidence" value="ECO:0007669"/>
    <property type="project" value="UniProtKB-KW"/>
</dbReference>
<dbReference type="AlphaFoldDB" id="A0A225N184"/>
<feature type="binding site" evidence="14">
    <location>
        <position position="300"/>
    </location>
    <ligand>
        <name>protoporphyrin IX</name>
        <dbReference type="ChEBI" id="CHEBI:57306"/>
    </ligand>
</feature>
<evidence type="ECO:0000256" key="9">
    <source>
        <dbReference type="ARBA" id="ARBA00023239"/>
    </source>
</evidence>
<dbReference type="PROSITE" id="PS51404">
    <property type="entry name" value="DYP_PEROXIDASE"/>
    <property type="match status" value="1"/>
</dbReference>
<protein>
    <recommendedName>
        <fullName evidence="10 15">Deferrochelatase</fullName>
        <ecNumber evidence="15">1.11.1.-</ecNumber>
    </recommendedName>
    <alternativeName>
        <fullName evidence="11 15">Peroxidase EfeB</fullName>
    </alternativeName>
</protein>
<dbReference type="NCBIfam" id="TIGR01413">
    <property type="entry name" value="Dyp_perox_fam"/>
    <property type="match status" value="1"/>
</dbReference>
<dbReference type="Proteomes" id="UP000214603">
    <property type="component" value="Unassembled WGS sequence"/>
</dbReference>
<organism evidence="18 19">
    <name type="scientific">Candidimonas nitroreducens</name>
    <dbReference type="NCBI Taxonomy" id="683354"/>
    <lineage>
        <taxon>Bacteria</taxon>
        <taxon>Pseudomonadati</taxon>
        <taxon>Pseudomonadota</taxon>
        <taxon>Betaproteobacteria</taxon>
        <taxon>Burkholderiales</taxon>
        <taxon>Alcaligenaceae</taxon>
        <taxon>Candidimonas</taxon>
    </lineage>
</organism>
<dbReference type="GO" id="GO:0005829">
    <property type="term" value="C:cytosol"/>
    <property type="evidence" value="ECO:0007669"/>
    <property type="project" value="TreeGrafter"/>
</dbReference>
<feature type="domain" description="Dyp-type peroxidase N-terminal" evidence="16">
    <location>
        <begin position="69"/>
        <end position="224"/>
    </location>
</feature>
<dbReference type="OrthoDB" id="9781066at2"/>
<keyword evidence="9" id="KW-0456">Lyase</keyword>
<dbReference type="PANTHER" id="PTHR30521">
    <property type="entry name" value="DEFERROCHELATASE/PEROXIDASE"/>
    <property type="match status" value="1"/>
</dbReference>
<comment type="similarity">
    <text evidence="2">Belongs to the DyP-type peroxidase family. EfeB subfamily.</text>
</comment>
<keyword evidence="5 13" id="KW-0479">Metal-binding</keyword>
<dbReference type="Pfam" id="PF04261">
    <property type="entry name" value="Dyp_perox_N"/>
    <property type="match status" value="1"/>
</dbReference>
<dbReference type="GO" id="GO:0030313">
    <property type="term" value="C:cell envelope"/>
    <property type="evidence" value="ECO:0007669"/>
    <property type="project" value="UniProtKB-SubCell"/>
</dbReference>
<dbReference type="GO" id="GO:0033212">
    <property type="term" value="P:iron import into cell"/>
    <property type="evidence" value="ECO:0007669"/>
    <property type="project" value="InterPro"/>
</dbReference>
<feature type="domain" description="Dyp-type peroxidase C-terminal" evidence="17">
    <location>
        <begin position="235"/>
        <end position="412"/>
    </location>
</feature>
<accession>A0A225N184</accession>
<dbReference type="PROSITE" id="PS51318">
    <property type="entry name" value="TAT"/>
    <property type="match status" value="1"/>
</dbReference>
<evidence type="ECO:0000256" key="3">
    <source>
        <dbReference type="ARBA" id="ARBA00022559"/>
    </source>
</evidence>
<dbReference type="GO" id="GO:0004325">
    <property type="term" value="F:ferrochelatase activity"/>
    <property type="evidence" value="ECO:0007669"/>
    <property type="project" value="UniProtKB-EC"/>
</dbReference>
<evidence type="ECO:0000256" key="5">
    <source>
        <dbReference type="ARBA" id="ARBA00022723"/>
    </source>
</evidence>
<evidence type="ECO:0000313" key="18">
    <source>
        <dbReference type="EMBL" id="OWT65850.1"/>
    </source>
</evidence>
<reference evidence="19" key="1">
    <citation type="submission" date="2017-06" db="EMBL/GenBank/DDBJ databases">
        <title>Herbaspirillum phytohormonus sp. nov., isolated from the root nodule of Robinia pseudoacacia in lead-zinc mine.</title>
        <authorList>
            <person name="Fan M."/>
            <person name="Lin Y."/>
        </authorList>
    </citation>
    <scope>NUCLEOTIDE SEQUENCE [LARGE SCALE GENOMIC DNA]</scope>
    <source>
        <strain evidence="19">SC-089</strain>
    </source>
</reference>
<gene>
    <name evidence="18" type="ORF">CEY11_03745</name>
</gene>
<dbReference type="Pfam" id="PF20628">
    <property type="entry name" value="Dyp_perox_C"/>
    <property type="match status" value="1"/>
</dbReference>
<name>A0A225N184_9BURK</name>
<evidence type="ECO:0000256" key="7">
    <source>
        <dbReference type="ARBA" id="ARBA00023002"/>
    </source>
</evidence>
<evidence type="ECO:0000259" key="17">
    <source>
        <dbReference type="Pfam" id="PF20628"/>
    </source>
</evidence>
<evidence type="ECO:0000256" key="10">
    <source>
        <dbReference type="ARBA" id="ARBA00033771"/>
    </source>
</evidence>
<feature type="binding site" evidence="13">
    <location>
        <position position="351"/>
    </location>
    <ligand>
        <name>heme b</name>
        <dbReference type="ChEBI" id="CHEBI:60344"/>
    </ligand>
</feature>
<evidence type="ECO:0000313" key="19">
    <source>
        <dbReference type="Proteomes" id="UP000214603"/>
    </source>
</evidence>
<dbReference type="NCBIfam" id="TIGR01412">
    <property type="entry name" value="tat_substr_1"/>
    <property type="match status" value="1"/>
</dbReference>
<dbReference type="EMBL" id="NJIH01000002">
    <property type="protein sequence ID" value="OWT65850.1"/>
    <property type="molecule type" value="Genomic_DNA"/>
</dbReference>
<evidence type="ECO:0000256" key="8">
    <source>
        <dbReference type="ARBA" id="ARBA00023004"/>
    </source>
</evidence>
<evidence type="ECO:0000256" key="6">
    <source>
        <dbReference type="ARBA" id="ARBA00022729"/>
    </source>
</evidence>
<dbReference type="EC" id="1.11.1.-" evidence="15"/>
<evidence type="ECO:0000256" key="2">
    <source>
        <dbReference type="ARBA" id="ARBA00005365"/>
    </source>
</evidence>
<evidence type="ECO:0000256" key="11">
    <source>
        <dbReference type="ARBA" id="ARBA00033775"/>
    </source>
</evidence>
<evidence type="ECO:0000256" key="4">
    <source>
        <dbReference type="ARBA" id="ARBA00022617"/>
    </source>
</evidence>
<keyword evidence="8 13" id="KW-0408">Iron</keyword>
<keyword evidence="7 15" id="KW-0560">Oxidoreductase</keyword>
<proteinExistence type="inferred from homology"/>
<keyword evidence="3 15" id="KW-0575">Peroxidase</keyword>
<dbReference type="InterPro" id="IPR048327">
    <property type="entry name" value="Dyp_perox_N"/>
</dbReference>
<keyword evidence="4 13" id="KW-0349">Heme</keyword>
<feature type="binding site" evidence="13">
    <location>
        <position position="335"/>
    </location>
    <ligand>
        <name>heme b</name>
        <dbReference type="ChEBI" id="CHEBI:60344"/>
    </ligand>
</feature>
<evidence type="ECO:0000256" key="1">
    <source>
        <dbReference type="ARBA" id="ARBA00004196"/>
    </source>
</evidence>
<evidence type="ECO:0000259" key="16">
    <source>
        <dbReference type="Pfam" id="PF04261"/>
    </source>
</evidence>
<dbReference type="InterPro" id="IPR006311">
    <property type="entry name" value="TAT_signal"/>
</dbReference>
<comment type="cofactor">
    <cofactor evidence="13 15">
        <name>heme b</name>
        <dbReference type="ChEBI" id="CHEBI:60344"/>
    </cofactor>
    <text evidence="13 15">Binds 1 heme b (iron(II)-protoporphyrin IX) group non-covalently per subunit.</text>
</comment>
<dbReference type="InterPro" id="IPR006314">
    <property type="entry name" value="Dyp_peroxidase"/>
</dbReference>
<dbReference type="GO" id="GO:0020037">
    <property type="term" value="F:heme binding"/>
    <property type="evidence" value="ECO:0007669"/>
    <property type="project" value="InterPro"/>
</dbReference>
<keyword evidence="6" id="KW-0732">Signal</keyword>
<comment type="caution">
    <text evidence="18">The sequence shown here is derived from an EMBL/GenBank/DDBJ whole genome shotgun (WGS) entry which is preliminary data.</text>
</comment>
<evidence type="ECO:0000256" key="14">
    <source>
        <dbReference type="PIRSR" id="PIRSR606313-2"/>
    </source>
</evidence>
<comment type="subcellular location">
    <subcellularLocation>
        <location evidence="1">Cell envelope</location>
    </subcellularLocation>
</comment>
<dbReference type="InterPro" id="IPR048328">
    <property type="entry name" value="Dyp_perox_C"/>
</dbReference>
<evidence type="ECO:0000256" key="12">
    <source>
        <dbReference type="ARBA" id="ARBA00048856"/>
    </source>
</evidence>
<dbReference type="SUPFAM" id="SSF54909">
    <property type="entry name" value="Dimeric alpha+beta barrel"/>
    <property type="match status" value="1"/>
</dbReference>